<dbReference type="Proteomes" id="UP000710432">
    <property type="component" value="Unassembled WGS sequence"/>
</dbReference>
<dbReference type="GO" id="GO:1990904">
    <property type="term" value="C:ribonucleoprotein complex"/>
    <property type="evidence" value="ECO:0007669"/>
    <property type="project" value="UniProtKB-KW"/>
</dbReference>
<dbReference type="AlphaFoldDB" id="A0A8J6KZC1"/>
<dbReference type="InterPro" id="IPR022309">
    <property type="entry name" value="Ribosomal_Se8/biogenesis_NSA2"/>
</dbReference>
<name>A0A8J6KZC1_MICOH</name>
<sequence length="150" mass="17321">MIEDRAMGISWDNWHKRCKTRDVVYSASNNELAHTKTLVKNCTVLIDRTPYWQWSKSHYVLSLGRRKGATLTPEEEKISNKIQSKKIQKKYDERKKNTKINSLLGKQLQEDKLLTCTASKTGQCGRANGYVLEGKELKFYLGKIKARKGK</sequence>
<protein>
    <submittedName>
        <fullName evidence="4">40S ribosomal protein S8</fullName>
    </submittedName>
</protein>
<dbReference type="EMBL" id="JAATJU010023016">
    <property type="protein sequence ID" value="KAH0509002.1"/>
    <property type="molecule type" value="Genomic_DNA"/>
</dbReference>
<dbReference type="Gene3D" id="3.10.290.70">
    <property type="match status" value="2"/>
</dbReference>
<gene>
    <name evidence="4" type="ORF">LTLLF_160665</name>
</gene>
<dbReference type="PANTHER" id="PTHR10394">
    <property type="entry name" value="40S RIBOSOMAL PROTEIN S8"/>
    <property type="match status" value="1"/>
</dbReference>
<evidence type="ECO:0000313" key="4">
    <source>
        <dbReference type="EMBL" id="KAH0509002.1"/>
    </source>
</evidence>
<evidence type="ECO:0000313" key="5">
    <source>
        <dbReference type="Proteomes" id="UP000710432"/>
    </source>
</evidence>
<accession>A0A8J6KZC1</accession>
<dbReference type="GO" id="GO:0003735">
    <property type="term" value="F:structural constituent of ribosome"/>
    <property type="evidence" value="ECO:0007669"/>
    <property type="project" value="InterPro"/>
</dbReference>
<reference evidence="4" key="1">
    <citation type="submission" date="2020-03" db="EMBL/GenBank/DDBJ databases">
        <title>Studies in the Genomics of Life Span.</title>
        <authorList>
            <person name="Glass D."/>
        </authorList>
    </citation>
    <scope>NUCLEOTIDE SEQUENCE</scope>
    <source>
        <strain evidence="4">LTLLF</strain>
        <tissue evidence="4">Muscle</tissue>
    </source>
</reference>
<comment type="similarity">
    <text evidence="1">Belongs to the eukaryotic ribosomal protein eS8 family.</text>
</comment>
<keyword evidence="3" id="KW-0687">Ribonucleoprotein</keyword>
<dbReference type="Pfam" id="PF01201">
    <property type="entry name" value="Ribosomal_S8e"/>
    <property type="match status" value="1"/>
</dbReference>
<dbReference type="InterPro" id="IPR001047">
    <property type="entry name" value="Ribosomal_eS8"/>
</dbReference>
<dbReference type="GO" id="GO:0006412">
    <property type="term" value="P:translation"/>
    <property type="evidence" value="ECO:0007669"/>
    <property type="project" value="InterPro"/>
</dbReference>
<organism evidence="4 5">
    <name type="scientific">Microtus ochrogaster</name>
    <name type="common">Prairie vole</name>
    <dbReference type="NCBI Taxonomy" id="79684"/>
    <lineage>
        <taxon>Eukaryota</taxon>
        <taxon>Metazoa</taxon>
        <taxon>Chordata</taxon>
        <taxon>Craniata</taxon>
        <taxon>Vertebrata</taxon>
        <taxon>Euteleostomi</taxon>
        <taxon>Mammalia</taxon>
        <taxon>Eutheria</taxon>
        <taxon>Euarchontoglires</taxon>
        <taxon>Glires</taxon>
        <taxon>Rodentia</taxon>
        <taxon>Myomorpha</taxon>
        <taxon>Muroidea</taxon>
        <taxon>Cricetidae</taxon>
        <taxon>Arvicolinae</taxon>
        <taxon>Microtus</taxon>
    </lineage>
</organism>
<evidence type="ECO:0000256" key="2">
    <source>
        <dbReference type="ARBA" id="ARBA00022980"/>
    </source>
</evidence>
<evidence type="ECO:0000256" key="3">
    <source>
        <dbReference type="ARBA" id="ARBA00023274"/>
    </source>
</evidence>
<dbReference type="GO" id="GO:0005840">
    <property type="term" value="C:ribosome"/>
    <property type="evidence" value="ECO:0007669"/>
    <property type="project" value="UniProtKB-KW"/>
</dbReference>
<keyword evidence="2 4" id="KW-0689">Ribosomal protein</keyword>
<proteinExistence type="inferred from homology"/>
<evidence type="ECO:0000256" key="1">
    <source>
        <dbReference type="ARBA" id="ARBA00005257"/>
    </source>
</evidence>
<comment type="caution">
    <text evidence="4">The sequence shown here is derived from an EMBL/GenBank/DDBJ whole genome shotgun (WGS) entry which is preliminary data.</text>
</comment>